<comment type="caution">
    <text evidence="1">The sequence shown here is derived from an EMBL/GenBank/DDBJ whole genome shotgun (WGS) entry which is preliminary data.</text>
</comment>
<organism evidence="1">
    <name type="scientific">termite gut metagenome</name>
    <dbReference type="NCBI Taxonomy" id="433724"/>
    <lineage>
        <taxon>unclassified sequences</taxon>
        <taxon>metagenomes</taxon>
        <taxon>organismal metagenomes</taxon>
    </lineage>
</organism>
<protein>
    <submittedName>
        <fullName evidence="1">Uncharacterized protein</fullName>
    </submittedName>
</protein>
<gene>
    <name evidence="1" type="ORF">EZS27_015332</name>
</gene>
<dbReference type="InterPro" id="IPR053842">
    <property type="entry name" value="NikA-like"/>
</dbReference>
<proteinExistence type="predicted"/>
<dbReference type="AlphaFoldDB" id="A0A5J4RRI0"/>
<accession>A0A5J4RRI0</accession>
<sequence length="119" mass="13434">MNNKKGGRPILSPAEKLKYRIPVRLCTEDFYNLQARAKAAGTTKTELARKAIIGCQIRQRLTPEQMDYIRKLSGMGNNLNQIARRANAEGYANVRSEYLYLADEIDNTINLLENGSKDS</sequence>
<reference evidence="1" key="1">
    <citation type="submission" date="2019-03" db="EMBL/GenBank/DDBJ databases">
        <title>Single cell metagenomics reveals metabolic interactions within the superorganism composed of flagellate Streblomastix strix and complex community of Bacteroidetes bacteria on its surface.</title>
        <authorList>
            <person name="Treitli S.C."/>
            <person name="Kolisko M."/>
            <person name="Husnik F."/>
            <person name="Keeling P."/>
            <person name="Hampl V."/>
        </authorList>
    </citation>
    <scope>NUCLEOTIDE SEQUENCE</scope>
    <source>
        <strain evidence="1">STM</strain>
    </source>
</reference>
<dbReference type="EMBL" id="SNRY01000784">
    <property type="protein sequence ID" value="KAA6336516.1"/>
    <property type="molecule type" value="Genomic_DNA"/>
</dbReference>
<dbReference type="Pfam" id="PF21983">
    <property type="entry name" value="NikA-like"/>
    <property type="match status" value="1"/>
</dbReference>
<name>A0A5J4RRI0_9ZZZZ</name>
<evidence type="ECO:0000313" key="1">
    <source>
        <dbReference type="EMBL" id="KAA6336516.1"/>
    </source>
</evidence>